<evidence type="ECO:0000313" key="8">
    <source>
        <dbReference type="Proteomes" id="UP000317716"/>
    </source>
</evidence>
<name>A0A538SZA3_UNCEI</name>
<dbReference type="GO" id="GO:0003677">
    <property type="term" value="F:DNA binding"/>
    <property type="evidence" value="ECO:0007669"/>
    <property type="project" value="InterPro"/>
</dbReference>
<evidence type="ECO:0000256" key="2">
    <source>
        <dbReference type="ARBA" id="ARBA00022763"/>
    </source>
</evidence>
<dbReference type="PANTHER" id="PTHR10429:SF0">
    <property type="entry name" value="DNA-3-METHYLADENINE GLYCOSYLASE"/>
    <property type="match status" value="1"/>
</dbReference>
<proteinExistence type="inferred from homology"/>
<comment type="caution">
    <text evidence="7">The sequence shown here is derived from an EMBL/GenBank/DDBJ whole genome shotgun (WGS) entry which is preliminary data.</text>
</comment>
<dbReference type="InterPro" id="IPR011034">
    <property type="entry name" value="Formyl_transferase-like_C_sf"/>
</dbReference>
<evidence type="ECO:0000256" key="6">
    <source>
        <dbReference type="SAM" id="MobiDB-lite"/>
    </source>
</evidence>
<keyword evidence="7" id="KW-0326">Glycosidase</keyword>
<keyword evidence="2 5" id="KW-0227">DNA damage</keyword>
<feature type="region of interest" description="Disordered" evidence="6">
    <location>
        <begin position="193"/>
        <end position="251"/>
    </location>
</feature>
<dbReference type="GO" id="GO:0006284">
    <property type="term" value="P:base-excision repair"/>
    <property type="evidence" value="ECO:0007669"/>
    <property type="project" value="InterPro"/>
</dbReference>
<evidence type="ECO:0000256" key="5">
    <source>
        <dbReference type="HAMAP-Rule" id="MF_00527"/>
    </source>
</evidence>
<dbReference type="EC" id="3.2.2.-" evidence="5"/>
<evidence type="ECO:0000256" key="1">
    <source>
        <dbReference type="ARBA" id="ARBA00009232"/>
    </source>
</evidence>
<dbReference type="EMBL" id="VBOS01000152">
    <property type="protein sequence ID" value="TMQ56718.1"/>
    <property type="molecule type" value="Genomic_DNA"/>
</dbReference>
<dbReference type="GO" id="GO:0003905">
    <property type="term" value="F:alkylbase DNA N-glycosylase activity"/>
    <property type="evidence" value="ECO:0007669"/>
    <property type="project" value="InterPro"/>
</dbReference>
<dbReference type="InterPro" id="IPR003180">
    <property type="entry name" value="MPG"/>
</dbReference>
<evidence type="ECO:0000256" key="3">
    <source>
        <dbReference type="ARBA" id="ARBA00022801"/>
    </source>
</evidence>
<dbReference type="AlphaFoldDB" id="A0A538SZA3"/>
<dbReference type="InterPro" id="IPR036995">
    <property type="entry name" value="MPG_sf"/>
</dbReference>
<evidence type="ECO:0000313" key="7">
    <source>
        <dbReference type="EMBL" id="TMQ56718.1"/>
    </source>
</evidence>
<dbReference type="HAMAP" id="MF_00527">
    <property type="entry name" value="3MGH"/>
    <property type="match status" value="1"/>
</dbReference>
<organism evidence="7 8">
    <name type="scientific">Eiseniibacteriota bacterium</name>
    <dbReference type="NCBI Taxonomy" id="2212470"/>
    <lineage>
        <taxon>Bacteria</taxon>
        <taxon>Candidatus Eiseniibacteriota</taxon>
    </lineage>
</organism>
<sequence length="251" mass="26878">MNARSAGRPLPRRFYERPAVAVARAVLGRLLVHDDSEGRIAGRIVEVEAYGDGRDPASHARAGPTLRNAAMFGPAGHAYVYFTYGMHHCLNLVTGRAGRAAAVLVRALEPVLGLDLARGRRGTVPPERLMSGPGCVARALGLTRKHDGLDLTRGPLWVSDLPARRHGLPIASGPRVGIRAGTGHAWRFHLVGHPAVSGPRAPASRRTSRRRDPRPPLRPGAAAGEPRGGSEESSLTLRTRIPSMRPPLAPR</sequence>
<reference evidence="7 8" key="1">
    <citation type="journal article" date="2019" name="Nat. Microbiol.">
        <title>Mediterranean grassland soil C-N compound turnover is dependent on rainfall and depth, and is mediated by genomically divergent microorganisms.</title>
        <authorList>
            <person name="Diamond S."/>
            <person name="Andeer P.F."/>
            <person name="Li Z."/>
            <person name="Crits-Christoph A."/>
            <person name="Burstein D."/>
            <person name="Anantharaman K."/>
            <person name="Lane K.R."/>
            <person name="Thomas B.C."/>
            <person name="Pan C."/>
            <person name="Northen T.R."/>
            <person name="Banfield J.F."/>
        </authorList>
    </citation>
    <scope>NUCLEOTIDE SEQUENCE [LARGE SCALE GENOMIC DNA]</scope>
    <source>
        <strain evidence="7">WS_2</strain>
    </source>
</reference>
<dbReference type="SUPFAM" id="SSF50486">
    <property type="entry name" value="FMT C-terminal domain-like"/>
    <property type="match status" value="1"/>
</dbReference>
<accession>A0A538SZA3</accession>
<dbReference type="Proteomes" id="UP000317716">
    <property type="component" value="Unassembled WGS sequence"/>
</dbReference>
<dbReference type="PANTHER" id="PTHR10429">
    <property type="entry name" value="DNA-3-METHYLADENINE GLYCOSYLASE"/>
    <property type="match status" value="1"/>
</dbReference>
<protein>
    <recommendedName>
        <fullName evidence="5">Putative 3-methyladenine DNA glycosylase</fullName>
        <ecNumber evidence="5">3.2.2.-</ecNumber>
    </recommendedName>
</protein>
<evidence type="ECO:0000256" key="4">
    <source>
        <dbReference type="ARBA" id="ARBA00023204"/>
    </source>
</evidence>
<keyword evidence="4 5" id="KW-0234">DNA repair</keyword>
<keyword evidence="3 5" id="KW-0378">Hydrolase</keyword>
<dbReference type="CDD" id="cd00540">
    <property type="entry name" value="AAG"/>
    <property type="match status" value="1"/>
</dbReference>
<dbReference type="FunFam" id="3.10.300.10:FF:000001">
    <property type="entry name" value="Putative 3-methyladenine DNA glycosylase"/>
    <property type="match status" value="1"/>
</dbReference>
<gene>
    <name evidence="7" type="ORF">E6K72_04560</name>
</gene>
<dbReference type="Gene3D" id="3.10.300.10">
    <property type="entry name" value="Methylpurine-DNA glycosylase (MPG)"/>
    <property type="match status" value="1"/>
</dbReference>
<dbReference type="NCBIfam" id="NF002003">
    <property type="entry name" value="PRK00802.1-3"/>
    <property type="match status" value="1"/>
</dbReference>
<comment type="similarity">
    <text evidence="1 5">Belongs to the DNA glycosylase MPG family.</text>
</comment>
<dbReference type="Pfam" id="PF02245">
    <property type="entry name" value="Pur_DNA_glyco"/>
    <property type="match status" value="1"/>
</dbReference>
<dbReference type="NCBIfam" id="TIGR00567">
    <property type="entry name" value="3mg"/>
    <property type="match status" value="1"/>
</dbReference>